<keyword evidence="5" id="KW-0865">Zymogen</keyword>
<dbReference type="Pfam" id="PF00112">
    <property type="entry name" value="Peptidase_C1"/>
    <property type="match status" value="1"/>
</dbReference>
<dbReference type="CDD" id="cd02248">
    <property type="entry name" value="Peptidase_C1A"/>
    <property type="match status" value="1"/>
</dbReference>
<evidence type="ECO:0000256" key="7">
    <source>
        <dbReference type="SAM" id="MobiDB-lite"/>
    </source>
</evidence>
<keyword evidence="8" id="KW-0732">Signal</keyword>
<feature type="domain" description="Cathepsin propeptide inhibitor" evidence="10">
    <location>
        <begin position="240"/>
        <end position="296"/>
    </location>
</feature>
<dbReference type="InterPro" id="IPR013201">
    <property type="entry name" value="Prot_inhib_I29"/>
</dbReference>
<organism evidence="11 12">
    <name type="scientific">Bicyclus anynana</name>
    <name type="common">Squinting bush brown butterfly</name>
    <dbReference type="NCBI Taxonomy" id="110368"/>
    <lineage>
        <taxon>Eukaryota</taxon>
        <taxon>Metazoa</taxon>
        <taxon>Ecdysozoa</taxon>
        <taxon>Arthropoda</taxon>
        <taxon>Hexapoda</taxon>
        <taxon>Insecta</taxon>
        <taxon>Pterygota</taxon>
        <taxon>Neoptera</taxon>
        <taxon>Endopterygota</taxon>
        <taxon>Lepidoptera</taxon>
        <taxon>Glossata</taxon>
        <taxon>Ditrysia</taxon>
        <taxon>Papilionoidea</taxon>
        <taxon>Nymphalidae</taxon>
        <taxon>Satyrinae</taxon>
        <taxon>Satyrini</taxon>
        <taxon>Mycalesina</taxon>
        <taxon>Bicyclus</taxon>
    </lineage>
</organism>
<feature type="signal peptide" evidence="8">
    <location>
        <begin position="1"/>
        <end position="19"/>
    </location>
</feature>
<proteinExistence type="inferred from homology"/>
<evidence type="ECO:0000313" key="12">
    <source>
        <dbReference type="RefSeq" id="XP_023947027.2"/>
    </source>
</evidence>
<gene>
    <name evidence="12" type="primary">LOC112052253</name>
</gene>
<dbReference type="SUPFAM" id="SSF54001">
    <property type="entry name" value="Cysteine proteinases"/>
    <property type="match status" value="1"/>
</dbReference>
<keyword evidence="2" id="KW-0645">Protease</keyword>
<reference evidence="12" key="1">
    <citation type="submission" date="2025-08" db="UniProtKB">
        <authorList>
            <consortium name="RefSeq"/>
        </authorList>
    </citation>
    <scope>IDENTIFICATION</scope>
</reference>
<dbReference type="Gene3D" id="3.90.70.10">
    <property type="entry name" value="Cysteine proteinases"/>
    <property type="match status" value="1"/>
</dbReference>
<dbReference type="PANTHER" id="PTHR12411">
    <property type="entry name" value="CYSTEINE PROTEASE FAMILY C1-RELATED"/>
    <property type="match status" value="1"/>
</dbReference>
<evidence type="ECO:0000256" key="4">
    <source>
        <dbReference type="ARBA" id="ARBA00022807"/>
    </source>
</evidence>
<comment type="similarity">
    <text evidence="1">Belongs to the peptidase C1 family.</text>
</comment>
<keyword evidence="4" id="KW-0788">Thiol protease</keyword>
<protein>
    <submittedName>
        <fullName evidence="12">Digestive cysteine proteinase 2</fullName>
    </submittedName>
</protein>
<keyword evidence="3" id="KW-0378">Hydrolase</keyword>
<dbReference type="InterPro" id="IPR039417">
    <property type="entry name" value="Peptidase_C1A_papain-like"/>
</dbReference>
<dbReference type="GeneID" id="112052253"/>
<dbReference type="InterPro" id="IPR000668">
    <property type="entry name" value="Peptidase_C1A_C"/>
</dbReference>
<evidence type="ECO:0000313" key="11">
    <source>
        <dbReference type="Proteomes" id="UP001652582"/>
    </source>
</evidence>
<feature type="compositionally biased region" description="Basic and acidic residues" evidence="7">
    <location>
        <begin position="290"/>
        <end position="308"/>
    </location>
</feature>
<evidence type="ECO:0000259" key="10">
    <source>
        <dbReference type="SMART" id="SM00848"/>
    </source>
</evidence>
<dbReference type="InterPro" id="IPR000169">
    <property type="entry name" value="Pept_cys_AS"/>
</dbReference>
<dbReference type="PRINTS" id="PR00705">
    <property type="entry name" value="PAPAIN"/>
</dbReference>
<dbReference type="SMART" id="SM00645">
    <property type="entry name" value="Pept_C1"/>
    <property type="match status" value="1"/>
</dbReference>
<dbReference type="OrthoDB" id="65740at2759"/>
<name>A0A6J1NPL9_BICAN</name>
<feature type="region of interest" description="Disordered" evidence="7">
    <location>
        <begin position="290"/>
        <end position="316"/>
    </location>
</feature>
<dbReference type="InterPro" id="IPR025661">
    <property type="entry name" value="Pept_asp_AS"/>
</dbReference>
<dbReference type="GO" id="GO:0008234">
    <property type="term" value="F:cysteine-type peptidase activity"/>
    <property type="evidence" value="ECO:0007669"/>
    <property type="project" value="UniProtKB-KW"/>
</dbReference>
<dbReference type="Pfam" id="PF08246">
    <property type="entry name" value="Inhibitor_I29"/>
    <property type="match status" value="1"/>
</dbReference>
<evidence type="ECO:0000256" key="5">
    <source>
        <dbReference type="ARBA" id="ARBA00023145"/>
    </source>
</evidence>
<dbReference type="GO" id="GO:0006508">
    <property type="term" value="P:proteolysis"/>
    <property type="evidence" value="ECO:0007669"/>
    <property type="project" value="UniProtKB-KW"/>
</dbReference>
<evidence type="ECO:0000256" key="1">
    <source>
        <dbReference type="ARBA" id="ARBA00008455"/>
    </source>
</evidence>
<accession>A0A6J1NPL9</accession>
<evidence type="ECO:0000259" key="9">
    <source>
        <dbReference type="SMART" id="SM00645"/>
    </source>
</evidence>
<feature type="chain" id="PRO_5045940331" evidence="8">
    <location>
        <begin position="20"/>
        <end position="546"/>
    </location>
</feature>
<evidence type="ECO:0000256" key="3">
    <source>
        <dbReference type="ARBA" id="ARBA00022801"/>
    </source>
</evidence>
<dbReference type="AlphaFoldDB" id="A0A6J1NPL9"/>
<evidence type="ECO:0000256" key="2">
    <source>
        <dbReference type="ARBA" id="ARBA00022670"/>
    </source>
</evidence>
<dbReference type="InterPro" id="IPR038765">
    <property type="entry name" value="Papain-like_cys_pep_sf"/>
</dbReference>
<evidence type="ECO:0000256" key="8">
    <source>
        <dbReference type="SAM" id="SignalP"/>
    </source>
</evidence>
<dbReference type="SMART" id="SM00848">
    <property type="entry name" value="Inhibitor_I29"/>
    <property type="match status" value="1"/>
</dbReference>
<dbReference type="PROSITE" id="PS00139">
    <property type="entry name" value="THIOL_PROTEASE_CYS"/>
    <property type="match status" value="1"/>
</dbReference>
<sequence length="546" mass="62348">MFFFTLKILFLLTITSVIGKYVQSDDERPDLKWPKKYTFQATKVSLTSGLVEDIEFWRTSKKSRVDYNEGAVKKIAIKGKRRTLKSFGVKYEIHPETTEEYLNELFCIRTNGTATNRVNLDDLLPDEGEFEYRGKEYLETGLVDKFAYEQTESQKYLWAYLDSDNSSWIPVRLEVIGFNGWLEQLKEHVVTYYTNFKTEVDDSVFDVDKYDCGDAPAPETNNINLSNLDPEIDEHVEIAFNRYKLEFNRQYSSEDEHAMRKSIFQNNMRKVNEHNSKGSTYRLALNKFSDRTQEEKQKSKGLLRREPGEIGTHPFPYDKKKIAELAENLPTDVDLRLEGFVSPVKDQQGCGSCWSFGTTSATEGALARSNGGRLLRLANQALIDCAWGFGNNGCEGGSDTAAYRWMIEYGLPTEEEYGFYKDNDGFCNIENMTTIYPIKGFTDVTPFSVEALKIAVMNHGPLSVSIDVGSSEKLYDYNGGVFYDPKCSPEKLDHEVSLVGYGEVDGEEYWIVKNSWGRDWGIDGYFHISTRDHACGIATEPTYVVI</sequence>
<keyword evidence="11" id="KW-1185">Reference proteome</keyword>
<dbReference type="PROSITE" id="PS00640">
    <property type="entry name" value="THIOL_PROTEASE_ASN"/>
    <property type="match status" value="1"/>
</dbReference>
<dbReference type="Proteomes" id="UP001652582">
    <property type="component" value="Chromosome 5"/>
</dbReference>
<keyword evidence="6" id="KW-1015">Disulfide bond</keyword>
<evidence type="ECO:0000256" key="6">
    <source>
        <dbReference type="ARBA" id="ARBA00023157"/>
    </source>
</evidence>
<dbReference type="KEGG" id="bany:112052253"/>
<feature type="domain" description="Peptidase C1A papain C-terminal" evidence="9">
    <location>
        <begin position="329"/>
        <end position="545"/>
    </location>
</feature>
<dbReference type="RefSeq" id="XP_023947027.2">
    <property type="nucleotide sequence ID" value="XM_024091259.2"/>
</dbReference>
<dbReference type="InterPro" id="IPR013128">
    <property type="entry name" value="Peptidase_C1A"/>
</dbReference>